<evidence type="ECO:0000313" key="3">
    <source>
        <dbReference type="Proteomes" id="UP000054926"/>
    </source>
</evidence>
<organism evidence="2 3">
    <name type="scientific">Legionella steelei</name>
    <dbReference type="NCBI Taxonomy" id="947033"/>
    <lineage>
        <taxon>Bacteria</taxon>
        <taxon>Pseudomonadati</taxon>
        <taxon>Pseudomonadota</taxon>
        <taxon>Gammaproteobacteria</taxon>
        <taxon>Legionellales</taxon>
        <taxon>Legionellaceae</taxon>
        <taxon>Legionella</taxon>
    </lineage>
</organism>
<dbReference type="EMBL" id="LNYY01000019">
    <property type="protein sequence ID" value="KTD68245.1"/>
    <property type="molecule type" value="Genomic_DNA"/>
</dbReference>
<evidence type="ECO:0000256" key="1">
    <source>
        <dbReference type="SAM" id="SignalP"/>
    </source>
</evidence>
<name>A0A0W0ZGG0_9GAMM</name>
<feature type="signal peptide" evidence="1">
    <location>
        <begin position="1"/>
        <end position="19"/>
    </location>
</feature>
<dbReference type="AlphaFoldDB" id="A0A0W0ZGG0"/>
<sequence>MKKIFIFLCLSYMTSSVFANSIILDNKTNYPQKNKFGKIAVQWVSSVKEVQKANQSMLNDATLNANSLMILAKKGKIKLISPNNARYFRVIAWSNDKEKPDLLTNWVDIIPNKTYVVNQNQLVPRILMSGAGC</sequence>
<comment type="caution">
    <text evidence="2">The sequence shown here is derived from an EMBL/GenBank/DDBJ whole genome shotgun (WGS) entry which is preliminary data.</text>
</comment>
<protein>
    <submittedName>
        <fullName evidence="2">Uncharacterized protein</fullName>
    </submittedName>
</protein>
<dbReference type="OrthoDB" id="5638149at2"/>
<feature type="chain" id="PRO_5006918659" evidence="1">
    <location>
        <begin position="20"/>
        <end position="133"/>
    </location>
</feature>
<reference evidence="2 3" key="1">
    <citation type="submission" date="2015-11" db="EMBL/GenBank/DDBJ databases">
        <title>Genomic analysis of 38 Legionella species identifies large and diverse effector repertoires.</title>
        <authorList>
            <person name="Burstein D."/>
            <person name="Amaro F."/>
            <person name="Zusman T."/>
            <person name="Lifshitz Z."/>
            <person name="Cohen O."/>
            <person name="Gilbert J.A."/>
            <person name="Pupko T."/>
            <person name="Shuman H.A."/>
            <person name="Segal G."/>
        </authorList>
    </citation>
    <scope>NUCLEOTIDE SEQUENCE [LARGE SCALE GENOMIC DNA]</scope>
    <source>
        <strain evidence="2 3">IMVS3376</strain>
    </source>
</reference>
<gene>
    <name evidence="2" type="ORF">Lste_1403</name>
</gene>
<evidence type="ECO:0000313" key="2">
    <source>
        <dbReference type="EMBL" id="KTD68245.1"/>
    </source>
</evidence>
<accession>A0A0W0ZGG0</accession>
<dbReference type="PATRIC" id="fig|947033.5.peg.1494"/>
<dbReference type="STRING" id="947033.Lste_1403"/>
<keyword evidence="3" id="KW-1185">Reference proteome</keyword>
<keyword evidence="1" id="KW-0732">Signal</keyword>
<dbReference type="RefSeq" id="WP_058510357.1">
    <property type="nucleotide sequence ID" value="NZ_LNYY01000019.1"/>
</dbReference>
<proteinExistence type="predicted"/>
<dbReference type="Proteomes" id="UP000054926">
    <property type="component" value="Unassembled WGS sequence"/>
</dbReference>